<evidence type="ECO:0000256" key="4">
    <source>
        <dbReference type="ARBA" id="ARBA00022737"/>
    </source>
</evidence>
<keyword evidence="2 6" id="KW-0637">Prenyltransferase</keyword>
<accession>A8PYR4</accession>
<dbReference type="PANTHER" id="PTHR11129">
    <property type="entry name" value="PROTEIN FARNESYLTRANSFERASE ALPHA SUBUNIT/RAB GERANYLGERANYL TRANSFERASE ALPHA SUBUNIT"/>
    <property type="match status" value="1"/>
</dbReference>
<proteinExistence type="inferred from homology"/>
<dbReference type="PROSITE" id="PS51147">
    <property type="entry name" value="PFTA"/>
    <property type="match status" value="1"/>
</dbReference>
<dbReference type="VEuPathDB" id="FungiDB:MGL_1710"/>
<dbReference type="RefSeq" id="XP_001731527.1">
    <property type="nucleotide sequence ID" value="XM_001731475.1"/>
</dbReference>
<dbReference type="EC" id="2.5.1.60" evidence="6"/>
<dbReference type="AlphaFoldDB" id="A8PYR4"/>
<dbReference type="InterPro" id="IPR002088">
    <property type="entry name" value="Prenyl_trans_a"/>
</dbReference>
<dbReference type="GO" id="GO:0004663">
    <property type="term" value="F:Rab geranylgeranyltransferase activity"/>
    <property type="evidence" value="ECO:0007669"/>
    <property type="project" value="UniProtKB-UniRule"/>
</dbReference>
<dbReference type="PANTHER" id="PTHR11129:SF2">
    <property type="entry name" value="GERANYLGERANYL TRANSFERASE TYPE-2 SUBUNIT ALPHA"/>
    <property type="match status" value="1"/>
</dbReference>
<dbReference type="GO" id="GO:0097354">
    <property type="term" value="P:prenylation"/>
    <property type="evidence" value="ECO:0007669"/>
    <property type="project" value="UniProtKB-UniRule"/>
</dbReference>
<keyword evidence="4" id="KW-0677">Repeat</keyword>
<comment type="similarity">
    <text evidence="1 6">Belongs to the protein prenyltransferase subunit alpha family.</text>
</comment>
<sequence length="96" mass="11031">MGWNYRRWVVEELAKAMSKVDGIPPFPASLSSELDPETRTMHLALAYQELKYTLAKIESDFSNFSAWHSRSKLLPRIWDGERLDSCARSKQRISGA</sequence>
<comment type="catalytic activity">
    <reaction evidence="5 6">
        <text>geranylgeranyl diphosphate + L-cysteinyl-[protein] = S-geranylgeranyl-L-cysteinyl-[protein] + diphosphate</text>
        <dbReference type="Rhea" id="RHEA:21240"/>
        <dbReference type="Rhea" id="RHEA-COMP:10131"/>
        <dbReference type="Rhea" id="RHEA-COMP:11537"/>
        <dbReference type="ChEBI" id="CHEBI:29950"/>
        <dbReference type="ChEBI" id="CHEBI:33019"/>
        <dbReference type="ChEBI" id="CHEBI:57533"/>
        <dbReference type="ChEBI" id="CHEBI:86021"/>
        <dbReference type="EC" id="2.5.1.60"/>
    </reaction>
</comment>
<dbReference type="STRING" id="425265.A8PYR4"/>
<evidence type="ECO:0000256" key="1">
    <source>
        <dbReference type="ARBA" id="ARBA00006734"/>
    </source>
</evidence>
<comment type="caution">
    <text evidence="7">The sequence shown here is derived from an EMBL/GenBank/DDBJ whole genome shotgun (WGS) entry which is preliminary data.</text>
</comment>
<dbReference type="InParanoid" id="A8PYR4"/>
<evidence type="ECO:0000313" key="7">
    <source>
        <dbReference type="EMBL" id="EDP44313.1"/>
    </source>
</evidence>
<evidence type="ECO:0000256" key="5">
    <source>
        <dbReference type="ARBA" id="ARBA00047658"/>
    </source>
</evidence>
<organism evidence="7 8">
    <name type="scientific">Malassezia globosa (strain ATCC MYA-4612 / CBS 7966)</name>
    <name type="common">Dandruff-associated fungus</name>
    <dbReference type="NCBI Taxonomy" id="425265"/>
    <lineage>
        <taxon>Eukaryota</taxon>
        <taxon>Fungi</taxon>
        <taxon>Dikarya</taxon>
        <taxon>Basidiomycota</taxon>
        <taxon>Ustilaginomycotina</taxon>
        <taxon>Malasseziomycetes</taxon>
        <taxon>Malasseziales</taxon>
        <taxon>Malasseziaceae</taxon>
        <taxon>Malassezia</taxon>
    </lineage>
</organism>
<evidence type="ECO:0000256" key="2">
    <source>
        <dbReference type="ARBA" id="ARBA00022602"/>
    </source>
</evidence>
<comment type="function">
    <text evidence="6">Catalyzes the transfer of a geranyl-geranyl moiety from geranyl-geranyl pyrophosphate to cysteines occuring in specific C-terminal amino acid sequences.</text>
</comment>
<gene>
    <name evidence="7" type="ORF">MGL_1710</name>
</gene>
<name>A8PYR4_MALGO</name>
<evidence type="ECO:0000256" key="6">
    <source>
        <dbReference type="RuleBase" id="RU367120"/>
    </source>
</evidence>
<dbReference type="KEGG" id="mgl:MGL_1710"/>
<keyword evidence="8" id="KW-1185">Reference proteome</keyword>
<dbReference type="SUPFAM" id="SSF48439">
    <property type="entry name" value="Protein prenylyltransferase"/>
    <property type="match status" value="1"/>
</dbReference>
<keyword evidence="3 6" id="KW-0808">Transferase</keyword>
<dbReference type="Pfam" id="PF01239">
    <property type="entry name" value="PPTA"/>
    <property type="match status" value="1"/>
</dbReference>
<dbReference type="OrthoDB" id="1658at2759"/>
<protein>
    <recommendedName>
        <fullName evidence="6">Geranylgeranyl transferase type-2 subunit alpha</fullName>
        <ecNumber evidence="6">2.5.1.60</ecNumber>
    </recommendedName>
    <alternativeName>
        <fullName evidence="6">Geranylgeranyl transferase type II subunit alpha</fullName>
    </alternativeName>
</protein>
<evidence type="ECO:0000256" key="3">
    <source>
        <dbReference type="ARBA" id="ARBA00022679"/>
    </source>
</evidence>
<reference evidence="7 8" key="1">
    <citation type="journal article" date="2007" name="Proc. Natl. Acad. Sci. U.S.A.">
        <title>Dandruff-associated Malassezia genomes reveal convergent and divergent virulence traits shared with plant and human fungal pathogens.</title>
        <authorList>
            <person name="Xu J."/>
            <person name="Saunders C.W."/>
            <person name="Hu P."/>
            <person name="Grant R.A."/>
            <person name="Boekhout T."/>
            <person name="Kuramae E.E."/>
            <person name="Kronstad J.W."/>
            <person name="Deangelis Y.M."/>
            <person name="Reeder N.L."/>
            <person name="Johnstone K.R."/>
            <person name="Leland M."/>
            <person name="Fieno A.M."/>
            <person name="Begley W.M."/>
            <person name="Sun Y."/>
            <person name="Lacey M.P."/>
            <person name="Chaudhary T."/>
            <person name="Keough T."/>
            <person name="Chu L."/>
            <person name="Sears R."/>
            <person name="Yuan B."/>
            <person name="Dawson T.L.Jr."/>
        </authorList>
    </citation>
    <scope>NUCLEOTIDE SEQUENCE [LARGE SCALE GENOMIC DNA]</scope>
    <source>
        <strain evidence="8">ATCC MYA-4612 / CBS 7966</strain>
    </source>
</reference>
<dbReference type="GeneID" id="5855834"/>
<evidence type="ECO:0000313" key="8">
    <source>
        <dbReference type="Proteomes" id="UP000008837"/>
    </source>
</evidence>
<dbReference type="Proteomes" id="UP000008837">
    <property type="component" value="Unassembled WGS sequence"/>
</dbReference>
<dbReference type="Gene3D" id="1.25.40.120">
    <property type="entry name" value="Protein prenylyltransferase"/>
    <property type="match status" value="1"/>
</dbReference>
<dbReference type="GO" id="GO:0005968">
    <property type="term" value="C:Rab-protein geranylgeranyltransferase complex"/>
    <property type="evidence" value="ECO:0007669"/>
    <property type="project" value="TreeGrafter"/>
</dbReference>
<dbReference type="EMBL" id="AAYY01000004">
    <property type="protein sequence ID" value="EDP44313.1"/>
    <property type="molecule type" value="Genomic_DNA"/>
</dbReference>